<accession>A0A560J6U6</accession>
<evidence type="ECO:0000313" key="3">
    <source>
        <dbReference type="Proteomes" id="UP000315914"/>
    </source>
</evidence>
<keyword evidence="1" id="KW-0812">Transmembrane</keyword>
<keyword evidence="1" id="KW-0472">Membrane</keyword>
<feature type="transmembrane region" description="Helical" evidence="1">
    <location>
        <begin position="133"/>
        <end position="153"/>
    </location>
</feature>
<gene>
    <name evidence="2" type="ORF">FBZ95_101496</name>
</gene>
<dbReference type="EMBL" id="VITW01000001">
    <property type="protein sequence ID" value="TWB84053.1"/>
    <property type="molecule type" value="Genomic_DNA"/>
</dbReference>
<dbReference type="Proteomes" id="UP000315914">
    <property type="component" value="Unassembled WGS sequence"/>
</dbReference>
<dbReference type="STRING" id="1399419.A5906_02230"/>
<organism evidence="2 3">
    <name type="scientific">Bradyrhizobium sacchari</name>
    <dbReference type="NCBI Taxonomy" id="1399419"/>
    <lineage>
        <taxon>Bacteria</taxon>
        <taxon>Pseudomonadati</taxon>
        <taxon>Pseudomonadota</taxon>
        <taxon>Alphaproteobacteria</taxon>
        <taxon>Hyphomicrobiales</taxon>
        <taxon>Nitrobacteraceae</taxon>
        <taxon>Bradyrhizobium</taxon>
    </lineage>
</organism>
<evidence type="ECO:0000313" key="2">
    <source>
        <dbReference type="EMBL" id="TWB84053.1"/>
    </source>
</evidence>
<feature type="transmembrane region" description="Helical" evidence="1">
    <location>
        <begin position="98"/>
        <end position="118"/>
    </location>
</feature>
<protein>
    <submittedName>
        <fullName evidence="2">Uncharacterized protein</fullName>
    </submittedName>
</protein>
<comment type="caution">
    <text evidence="2">The sequence shown here is derived from an EMBL/GenBank/DDBJ whole genome shotgun (WGS) entry which is preliminary data.</text>
</comment>
<keyword evidence="1" id="KW-1133">Transmembrane helix</keyword>
<evidence type="ECO:0000256" key="1">
    <source>
        <dbReference type="SAM" id="Phobius"/>
    </source>
</evidence>
<keyword evidence="3" id="KW-1185">Reference proteome</keyword>
<dbReference type="AlphaFoldDB" id="A0A560J6U6"/>
<name>A0A560J6U6_9BRAD</name>
<sequence>MPTGRIELKLRKVSQLFNTLDPSPFRESELALDAEDYIVGRAQELPVDAPIAIVIHLPSDELSRASASDIVTAVKDHFDLRNEAMTREMRELFRTGRFSLAVGLSILSLCLVLGWLLLRKLDASPVSHILQESFLVFGWVAIWKPSDIFLYAWPPIARRRALFRRLAAADVALDSDVPWLSRSSKEEKDVEAM</sequence>
<proteinExistence type="predicted"/>
<reference evidence="2 3" key="1">
    <citation type="submission" date="2019-06" db="EMBL/GenBank/DDBJ databases">
        <title>Genomic Encyclopedia of Type Strains, Phase IV (KMG-V): Genome sequencing to study the core and pangenomes of soil and plant-associated prokaryotes.</title>
        <authorList>
            <person name="Whitman W."/>
        </authorList>
    </citation>
    <scope>NUCLEOTIDE SEQUENCE [LARGE SCALE GENOMIC DNA]</scope>
    <source>
        <strain evidence="2 3">BR 10556</strain>
    </source>
</reference>